<reference evidence="2 3" key="1">
    <citation type="submission" date="2018-07" db="EMBL/GenBank/DDBJ databases">
        <title>The complete nuclear genome of the prasinophyte Chloropicon primus (CCMP1205).</title>
        <authorList>
            <person name="Pombert J.-F."/>
            <person name="Otis C."/>
            <person name="Turmel M."/>
            <person name="Lemieux C."/>
        </authorList>
    </citation>
    <scope>NUCLEOTIDE SEQUENCE [LARGE SCALE GENOMIC DNA]</scope>
    <source>
        <strain evidence="2 3">CCMP1205</strain>
    </source>
</reference>
<evidence type="ECO:0000313" key="3">
    <source>
        <dbReference type="Proteomes" id="UP000316726"/>
    </source>
</evidence>
<evidence type="ECO:0000313" key="2">
    <source>
        <dbReference type="EMBL" id="QDZ22275.1"/>
    </source>
</evidence>
<feature type="compositionally biased region" description="Low complexity" evidence="1">
    <location>
        <begin position="14"/>
        <end position="33"/>
    </location>
</feature>
<feature type="region of interest" description="Disordered" evidence="1">
    <location>
        <begin position="44"/>
        <end position="63"/>
    </location>
</feature>
<dbReference type="Proteomes" id="UP000316726">
    <property type="component" value="Chromosome 7"/>
</dbReference>
<evidence type="ECO:0000256" key="1">
    <source>
        <dbReference type="SAM" id="MobiDB-lite"/>
    </source>
</evidence>
<name>A0A5B8MRJ8_9CHLO</name>
<feature type="compositionally biased region" description="Polar residues" evidence="1">
    <location>
        <begin position="1"/>
        <end position="13"/>
    </location>
</feature>
<gene>
    <name evidence="2" type="ORF">A3770_07p47930</name>
</gene>
<organism evidence="2 3">
    <name type="scientific">Chloropicon primus</name>
    <dbReference type="NCBI Taxonomy" id="1764295"/>
    <lineage>
        <taxon>Eukaryota</taxon>
        <taxon>Viridiplantae</taxon>
        <taxon>Chlorophyta</taxon>
        <taxon>Chloropicophyceae</taxon>
        <taxon>Chloropicales</taxon>
        <taxon>Chloropicaceae</taxon>
        <taxon>Chloropicon</taxon>
    </lineage>
</organism>
<keyword evidence="3" id="KW-1185">Reference proteome</keyword>
<feature type="region of interest" description="Disordered" evidence="1">
    <location>
        <begin position="1"/>
        <end position="37"/>
    </location>
</feature>
<dbReference type="AlphaFoldDB" id="A0A5B8MRJ8"/>
<protein>
    <submittedName>
        <fullName evidence="2">Uncharacterized protein</fullName>
    </submittedName>
</protein>
<dbReference type="EMBL" id="CP031040">
    <property type="protein sequence ID" value="QDZ22275.1"/>
    <property type="molecule type" value="Genomic_DNA"/>
</dbReference>
<accession>A0A5B8MRJ8</accession>
<proteinExistence type="predicted"/>
<sequence>MVNPTTTWRVSNRSAASGGASTSLGTSLGTVASPRRRPLVVRRPRASANIGKPGDDGDDVKGCSTSEQMRRLKRVALKLWRDGPSSDDHMTSAVALRAAEAETQAAAERSLLQARCQFMEEKIAAQSEYIRELNTTLGVAKRALVSAMKCLDSEAEIPLPDLAEYIPADQARGEEEETCDVDSFSNIENALWAADVLLKESAQG</sequence>